<dbReference type="RefSeq" id="WP_118659870.1">
    <property type="nucleotide sequence ID" value="NZ_VSTG01000001.1"/>
</dbReference>
<name>A0A5S4VQB4_9FIRM</name>
<evidence type="ECO:0000313" key="1">
    <source>
        <dbReference type="EMBL" id="TYL60095.1"/>
    </source>
</evidence>
<comment type="caution">
    <text evidence="1">The sequence shown here is derived from an EMBL/GenBank/DDBJ whole genome shotgun (WGS) entry which is preliminary data.</text>
</comment>
<gene>
    <name evidence="1" type="ORF">FYL37_00385</name>
</gene>
<reference evidence="1 2" key="2">
    <citation type="submission" date="2019-09" db="EMBL/GenBank/DDBJ databases">
        <title>Strain-level analysis of Eubacterium rectale using genomes from metagenomes.</title>
        <authorList>
            <person name="Karcher N."/>
            <person name="Segata N."/>
        </authorList>
    </citation>
    <scope>NUCLEOTIDE SEQUENCE [LARGE SCALE GENOMIC DNA]</scope>
    <source>
        <strain evidence="1 2">L2-21</strain>
    </source>
</reference>
<sequence length="86" mass="9672">MSRIGASARRYYSDGITRVTDPFWKMKCNKCGHVFLSCICIAECPTCGSMDQKAFLDGKSLEEIKTERGEPTIPEYLLSKNQSLSE</sequence>
<dbReference type="AlphaFoldDB" id="A0A5S4VQB4"/>
<protein>
    <submittedName>
        <fullName evidence="1">Uncharacterized protein</fullName>
    </submittedName>
</protein>
<dbReference type="EMBL" id="VSTG01000001">
    <property type="protein sequence ID" value="TYL60095.1"/>
    <property type="molecule type" value="Genomic_DNA"/>
</dbReference>
<dbReference type="Proteomes" id="UP000324325">
    <property type="component" value="Unassembled WGS sequence"/>
</dbReference>
<evidence type="ECO:0000313" key="2">
    <source>
        <dbReference type="Proteomes" id="UP000324325"/>
    </source>
</evidence>
<reference evidence="1 2" key="1">
    <citation type="submission" date="2019-08" db="EMBL/GenBank/DDBJ databases">
        <authorList>
            <person name="Duncan S."/>
            <person name="Walker A."/>
        </authorList>
    </citation>
    <scope>NUCLEOTIDE SEQUENCE [LARGE SCALE GENOMIC DNA]</scope>
    <source>
        <strain evidence="1 2">L2-21</strain>
    </source>
</reference>
<organism evidence="1 2">
    <name type="scientific">Agathobacter rectalis</name>
    <dbReference type="NCBI Taxonomy" id="39491"/>
    <lineage>
        <taxon>Bacteria</taxon>
        <taxon>Bacillati</taxon>
        <taxon>Bacillota</taxon>
        <taxon>Clostridia</taxon>
        <taxon>Lachnospirales</taxon>
        <taxon>Lachnospiraceae</taxon>
        <taxon>Agathobacter</taxon>
    </lineage>
</organism>
<accession>A0A5S4VQB4</accession>
<proteinExistence type="predicted"/>